<dbReference type="Proteomes" id="UP000192284">
    <property type="component" value="Unassembled WGS sequence"/>
</dbReference>
<dbReference type="EMBL" id="MVHE01000472">
    <property type="protein sequence ID" value="ORA01303.1"/>
    <property type="molecule type" value="Genomic_DNA"/>
</dbReference>
<evidence type="ECO:0000313" key="3">
    <source>
        <dbReference type="Proteomes" id="UP000192284"/>
    </source>
</evidence>
<gene>
    <name evidence="2" type="ORF">BST12_30325</name>
</gene>
<keyword evidence="3" id="KW-1185">Reference proteome</keyword>
<sequence>ADLGERHALTGEPLPPQLTATADAQRDGLIGEGHVKVIREFLRELPAAIDLGTRAAAETQLAQLATSRRPDDLAGL</sequence>
<reference evidence="2 3" key="1">
    <citation type="submission" date="2017-02" db="EMBL/GenBank/DDBJ databases">
        <title>The new phylogeny of genus Mycobacterium.</title>
        <authorList>
            <person name="Tortoli E."/>
            <person name="Trovato A."/>
            <person name="Cirillo D.M."/>
        </authorList>
    </citation>
    <scope>NUCLEOTIDE SEQUENCE [LARGE SCALE GENOMIC DNA]</scope>
    <source>
        <strain evidence="2 3">DSM 45057</strain>
    </source>
</reference>
<evidence type="ECO:0000313" key="2">
    <source>
        <dbReference type="EMBL" id="ORA01303.1"/>
    </source>
</evidence>
<dbReference type="InterPro" id="IPR003870">
    <property type="entry name" value="DUF222"/>
</dbReference>
<feature type="domain" description="DUF222" evidence="1">
    <location>
        <begin position="4"/>
        <end position="75"/>
    </location>
</feature>
<name>A0A1W9YMQ4_MYCAN</name>
<accession>A0A1W9YMQ4</accession>
<evidence type="ECO:0000259" key="1">
    <source>
        <dbReference type="Pfam" id="PF02720"/>
    </source>
</evidence>
<dbReference type="OrthoDB" id="4752052at2"/>
<protein>
    <recommendedName>
        <fullName evidence="1">DUF222 domain-containing protein</fullName>
    </recommendedName>
</protein>
<dbReference type="Pfam" id="PF02720">
    <property type="entry name" value="DUF222"/>
    <property type="match status" value="1"/>
</dbReference>
<dbReference type="RefSeq" id="WP_139802154.1">
    <property type="nucleotide sequence ID" value="NZ_MVHE01000472.1"/>
</dbReference>
<organism evidence="2 3">
    <name type="scientific">Mycobacterium angelicum</name>
    <dbReference type="NCBI Taxonomy" id="470074"/>
    <lineage>
        <taxon>Bacteria</taxon>
        <taxon>Bacillati</taxon>
        <taxon>Actinomycetota</taxon>
        <taxon>Actinomycetes</taxon>
        <taxon>Mycobacteriales</taxon>
        <taxon>Mycobacteriaceae</taxon>
        <taxon>Mycobacterium</taxon>
    </lineage>
</organism>
<feature type="non-terminal residue" evidence="2">
    <location>
        <position position="76"/>
    </location>
</feature>
<dbReference type="AlphaFoldDB" id="A0A1W9YMQ4"/>
<proteinExistence type="predicted"/>
<feature type="non-terminal residue" evidence="2">
    <location>
        <position position="1"/>
    </location>
</feature>
<comment type="caution">
    <text evidence="2">The sequence shown here is derived from an EMBL/GenBank/DDBJ whole genome shotgun (WGS) entry which is preliminary data.</text>
</comment>